<feature type="transmembrane region" description="Helical" evidence="6">
    <location>
        <begin position="115"/>
        <end position="133"/>
    </location>
</feature>
<feature type="transmembrane region" description="Helical" evidence="6">
    <location>
        <begin position="177"/>
        <end position="198"/>
    </location>
</feature>
<feature type="transmembrane region" description="Helical" evidence="6">
    <location>
        <begin position="241"/>
        <end position="260"/>
    </location>
</feature>
<dbReference type="Pfam" id="PF00892">
    <property type="entry name" value="EamA"/>
    <property type="match status" value="2"/>
</dbReference>
<evidence type="ECO:0000313" key="9">
    <source>
        <dbReference type="Proteomes" id="UP000186110"/>
    </source>
</evidence>
<dbReference type="PANTHER" id="PTHR32322:SF18">
    <property type="entry name" value="S-ADENOSYLMETHIONINE_S-ADENOSYLHOMOCYSTEINE TRANSPORTER"/>
    <property type="match status" value="1"/>
</dbReference>
<gene>
    <name evidence="8" type="ORF">RS694_07875</name>
</gene>
<dbReference type="SUPFAM" id="SSF103481">
    <property type="entry name" value="Multidrug resistance efflux transporter EmrE"/>
    <property type="match status" value="2"/>
</dbReference>
<dbReference type="InterPro" id="IPR037185">
    <property type="entry name" value="EmrE-like"/>
</dbReference>
<comment type="subcellular location">
    <subcellularLocation>
        <location evidence="1">Cell membrane</location>
        <topology evidence="1">Multi-pass membrane protein</topology>
    </subcellularLocation>
</comment>
<dbReference type="InterPro" id="IPR000620">
    <property type="entry name" value="EamA_dom"/>
</dbReference>
<feature type="transmembrane region" description="Helical" evidence="6">
    <location>
        <begin position="266"/>
        <end position="283"/>
    </location>
</feature>
<dbReference type="EMBL" id="CP019239">
    <property type="protein sequence ID" value="APW44754.1"/>
    <property type="molecule type" value="Genomic_DNA"/>
</dbReference>
<dbReference type="AlphaFoldDB" id="A0A1P8KFD0"/>
<keyword evidence="3 6" id="KW-0812">Transmembrane</keyword>
<keyword evidence="2" id="KW-1003">Cell membrane</keyword>
<feature type="transmembrane region" description="Helical" evidence="6">
    <location>
        <begin position="59"/>
        <end position="80"/>
    </location>
</feature>
<feature type="domain" description="EamA" evidence="7">
    <location>
        <begin position="9"/>
        <end position="131"/>
    </location>
</feature>
<dbReference type="KEGG" id="rsb:RS694_07875"/>
<organism evidence="8 9">
    <name type="scientific">Rhodoferax saidenbachensis</name>
    <dbReference type="NCBI Taxonomy" id="1484693"/>
    <lineage>
        <taxon>Bacteria</taxon>
        <taxon>Pseudomonadati</taxon>
        <taxon>Pseudomonadota</taxon>
        <taxon>Betaproteobacteria</taxon>
        <taxon>Burkholderiales</taxon>
        <taxon>Comamonadaceae</taxon>
        <taxon>Rhodoferax</taxon>
    </lineage>
</organism>
<evidence type="ECO:0000313" key="8">
    <source>
        <dbReference type="EMBL" id="APW44754.1"/>
    </source>
</evidence>
<dbReference type="InterPro" id="IPR050638">
    <property type="entry name" value="AA-Vitamin_Transporters"/>
</dbReference>
<dbReference type="Proteomes" id="UP000186110">
    <property type="component" value="Chromosome"/>
</dbReference>
<accession>A0A1P8KFD0</accession>
<dbReference type="STRING" id="1484693.RS694_07875"/>
<evidence type="ECO:0000256" key="5">
    <source>
        <dbReference type="ARBA" id="ARBA00023136"/>
    </source>
</evidence>
<name>A0A1P8KFD0_9BURK</name>
<evidence type="ECO:0000256" key="2">
    <source>
        <dbReference type="ARBA" id="ARBA00022475"/>
    </source>
</evidence>
<proteinExistence type="predicted"/>
<keyword evidence="5 6" id="KW-0472">Membrane</keyword>
<reference evidence="8 9" key="1">
    <citation type="submission" date="2017-01" db="EMBL/GenBank/DDBJ databases">
        <authorList>
            <person name="Mah S.A."/>
            <person name="Swanson W.J."/>
            <person name="Moy G.W."/>
            <person name="Vacquier V.D."/>
        </authorList>
    </citation>
    <scope>NUCLEOTIDE SEQUENCE [LARGE SCALE GENOMIC DNA]</scope>
    <source>
        <strain evidence="8 9">DSM 22694</strain>
    </source>
</reference>
<sequence>MALWGVPSLWAVNVIVARRAPGVVEPYTLALGRWAVAGLLLGLMARHELWAQRQAIARVWHQYVVLGFCGMLVCGAWVYVGAKTTTAMNIALIYSAAPVLIAVGAVLWLGERFRWQQAVGVVVAMVGVVHVIVKGQWTALAQVQWVVGDAWIVAAMVSWALYALLQKVWSSTLSATARLAAICAGGVVVLLPCAAWEWGQPSTPAFGTEALGLVLVAALAPGLVAYWIYGWAQKVLGASRVAVTLYLGPLYAAVAAYGVLGEPLGWHHVAGAALILPGVYWVSRR</sequence>
<feature type="domain" description="EamA" evidence="7">
    <location>
        <begin position="148"/>
        <end position="283"/>
    </location>
</feature>
<feature type="transmembrane region" description="Helical" evidence="6">
    <location>
        <begin position="86"/>
        <end position="108"/>
    </location>
</feature>
<evidence type="ECO:0000256" key="3">
    <source>
        <dbReference type="ARBA" id="ARBA00022692"/>
    </source>
</evidence>
<protein>
    <submittedName>
        <fullName evidence="8">EamA family transporter</fullName>
    </submittedName>
</protein>
<dbReference type="PANTHER" id="PTHR32322">
    <property type="entry name" value="INNER MEMBRANE TRANSPORTER"/>
    <property type="match status" value="1"/>
</dbReference>
<keyword evidence="4 6" id="KW-1133">Transmembrane helix</keyword>
<evidence type="ECO:0000256" key="1">
    <source>
        <dbReference type="ARBA" id="ARBA00004651"/>
    </source>
</evidence>
<dbReference type="GO" id="GO:0005886">
    <property type="term" value="C:plasma membrane"/>
    <property type="evidence" value="ECO:0007669"/>
    <property type="project" value="UniProtKB-SubCell"/>
</dbReference>
<dbReference type="eggNOG" id="COG0697">
    <property type="taxonomic scope" value="Bacteria"/>
</dbReference>
<feature type="transmembrane region" description="Helical" evidence="6">
    <location>
        <begin position="210"/>
        <end position="229"/>
    </location>
</feature>
<evidence type="ECO:0000259" key="7">
    <source>
        <dbReference type="Pfam" id="PF00892"/>
    </source>
</evidence>
<evidence type="ECO:0000256" key="4">
    <source>
        <dbReference type="ARBA" id="ARBA00022989"/>
    </source>
</evidence>
<feature type="transmembrane region" description="Helical" evidence="6">
    <location>
        <begin position="27"/>
        <end position="47"/>
    </location>
</feature>
<keyword evidence="9" id="KW-1185">Reference proteome</keyword>
<feature type="transmembrane region" description="Helical" evidence="6">
    <location>
        <begin position="145"/>
        <end position="165"/>
    </location>
</feature>
<evidence type="ECO:0000256" key="6">
    <source>
        <dbReference type="SAM" id="Phobius"/>
    </source>
</evidence>